<evidence type="ECO:0000313" key="1">
    <source>
        <dbReference type="EMBL" id="TWL39367.1"/>
    </source>
</evidence>
<accession>A0ABY3FWC7</accession>
<sequence>MIAARTAASDFSERKRKIARKQKEIEGYEDVIFTKERELKKQKKQTQKEGCHHLDKIV</sequence>
<gene>
    <name evidence="1" type="ORF">CHCC15381_2885</name>
</gene>
<dbReference type="Proteomes" id="UP000429980">
    <property type="component" value="Unassembled WGS sequence"/>
</dbReference>
<protein>
    <submittedName>
        <fullName evidence="1">Uncharacterized protein</fullName>
    </submittedName>
</protein>
<dbReference type="EMBL" id="NILF01000034">
    <property type="protein sequence ID" value="TWL39367.1"/>
    <property type="molecule type" value="Genomic_DNA"/>
</dbReference>
<comment type="caution">
    <text evidence="1">The sequence shown here is derived from an EMBL/GenBank/DDBJ whole genome shotgun (WGS) entry which is preliminary data.</text>
</comment>
<organism evidence="1 2">
    <name type="scientific">Bacillus paralicheniformis</name>
    <dbReference type="NCBI Taxonomy" id="1648923"/>
    <lineage>
        <taxon>Bacteria</taxon>
        <taxon>Bacillati</taxon>
        <taxon>Bacillota</taxon>
        <taxon>Bacilli</taxon>
        <taxon>Bacillales</taxon>
        <taxon>Bacillaceae</taxon>
        <taxon>Bacillus</taxon>
    </lineage>
</organism>
<proteinExistence type="predicted"/>
<dbReference type="RefSeq" id="WP_161517350.1">
    <property type="nucleotide sequence ID" value="NZ_CABJBE010000003.1"/>
</dbReference>
<name>A0ABY3FWC7_9BACI</name>
<reference evidence="1 2" key="1">
    <citation type="submission" date="2019-06" db="EMBL/GenBank/DDBJ databases">
        <title>Genome sequence analysis of &gt;100 Bacillus licheniformis strains suggests intrinsic resistance to this species.</title>
        <authorList>
            <person name="Wels M."/>
            <person name="Siezen R.J."/>
            <person name="Johansen E."/>
            <person name="Stuer-Lauridsen B."/>
            <person name="Bjerre K."/>
            <person name="Nielsen B.K.K."/>
        </authorList>
    </citation>
    <scope>NUCLEOTIDE SEQUENCE [LARGE SCALE GENOMIC DNA]</scope>
    <source>
        <strain evidence="1 2">BAC-15381</strain>
    </source>
</reference>
<evidence type="ECO:0000313" key="2">
    <source>
        <dbReference type="Proteomes" id="UP000429980"/>
    </source>
</evidence>
<keyword evidence="2" id="KW-1185">Reference proteome</keyword>